<dbReference type="EMBL" id="JBHTIO010000017">
    <property type="protein sequence ID" value="MFD0896833.1"/>
    <property type="molecule type" value="Genomic_DNA"/>
</dbReference>
<dbReference type="PANTHER" id="PTHR38445">
    <property type="entry name" value="HTH-TYPE TRANSCRIPTIONAL REPRESSOR YTRA"/>
    <property type="match status" value="1"/>
</dbReference>
<gene>
    <name evidence="5" type="ORF">ACFQZ7_03660</name>
</gene>
<name>A0ABW3ECZ0_9LACO</name>
<protein>
    <submittedName>
        <fullName evidence="5">GntR family transcriptional regulator</fullName>
    </submittedName>
</protein>
<organism evidence="5 6">
    <name type="scientific">Loigolactobacillus binensis</name>
    <dbReference type="NCBI Taxonomy" id="2559922"/>
    <lineage>
        <taxon>Bacteria</taxon>
        <taxon>Bacillati</taxon>
        <taxon>Bacillota</taxon>
        <taxon>Bacilli</taxon>
        <taxon>Lactobacillales</taxon>
        <taxon>Lactobacillaceae</taxon>
        <taxon>Loigolactobacillus</taxon>
    </lineage>
</organism>
<proteinExistence type="predicted"/>
<evidence type="ECO:0000256" key="1">
    <source>
        <dbReference type="ARBA" id="ARBA00023015"/>
    </source>
</evidence>
<feature type="domain" description="HTH gntR-type" evidence="4">
    <location>
        <begin position="11"/>
        <end position="79"/>
    </location>
</feature>
<keyword evidence="6" id="KW-1185">Reference proteome</keyword>
<dbReference type="SUPFAM" id="SSF46785">
    <property type="entry name" value="Winged helix' DNA-binding domain"/>
    <property type="match status" value="1"/>
</dbReference>
<dbReference type="PANTHER" id="PTHR38445:SF7">
    <property type="entry name" value="GNTR-FAMILY TRANSCRIPTIONAL REGULATOR"/>
    <property type="match status" value="1"/>
</dbReference>
<dbReference type="Proteomes" id="UP001597104">
    <property type="component" value="Unassembled WGS sequence"/>
</dbReference>
<evidence type="ECO:0000313" key="5">
    <source>
        <dbReference type="EMBL" id="MFD0896833.1"/>
    </source>
</evidence>
<evidence type="ECO:0000256" key="2">
    <source>
        <dbReference type="ARBA" id="ARBA00023125"/>
    </source>
</evidence>
<comment type="caution">
    <text evidence="5">The sequence shown here is derived from an EMBL/GenBank/DDBJ whole genome shotgun (WGS) entry which is preliminary data.</text>
</comment>
<keyword evidence="1" id="KW-0805">Transcription regulation</keyword>
<reference evidence="6" key="1">
    <citation type="journal article" date="2019" name="Int. J. Syst. Evol. Microbiol.">
        <title>The Global Catalogue of Microorganisms (GCM) 10K type strain sequencing project: providing services to taxonomists for standard genome sequencing and annotation.</title>
        <authorList>
            <consortium name="The Broad Institute Genomics Platform"/>
            <consortium name="The Broad Institute Genome Sequencing Center for Infectious Disease"/>
            <person name="Wu L."/>
            <person name="Ma J."/>
        </authorList>
    </citation>
    <scope>NUCLEOTIDE SEQUENCE [LARGE SCALE GENOMIC DNA]</scope>
    <source>
        <strain evidence="6">CCM 8925</strain>
    </source>
</reference>
<dbReference type="Pfam" id="PF00392">
    <property type="entry name" value="GntR"/>
    <property type="match status" value="1"/>
</dbReference>
<accession>A0ABW3ECZ0</accession>
<dbReference type="RefSeq" id="WP_137637137.1">
    <property type="nucleotide sequence ID" value="NZ_BJDN01000005.1"/>
</dbReference>
<evidence type="ECO:0000259" key="4">
    <source>
        <dbReference type="PROSITE" id="PS50949"/>
    </source>
</evidence>
<keyword evidence="3" id="KW-0804">Transcription</keyword>
<evidence type="ECO:0000313" key="6">
    <source>
        <dbReference type="Proteomes" id="UP001597104"/>
    </source>
</evidence>
<dbReference type="Gene3D" id="1.10.10.10">
    <property type="entry name" value="Winged helix-like DNA-binding domain superfamily/Winged helix DNA-binding domain"/>
    <property type="match status" value="1"/>
</dbReference>
<sequence>MHLIIQHSSMVPIYEQIYTQIEQQIIHQTVIAGAQLPSVRGMAKELSVSALTVKKAYDQLEASGLIVTVHGKGSFVATIDPQTKKQEQEKEIEAELGALIQKAQRYDLSLDDFTAIVKLLWEEN</sequence>
<dbReference type="InterPro" id="IPR036390">
    <property type="entry name" value="WH_DNA-bd_sf"/>
</dbReference>
<dbReference type="CDD" id="cd07377">
    <property type="entry name" value="WHTH_GntR"/>
    <property type="match status" value="1"/>
</dbReference>
<dbReference type="InterPro" id="IPR036388">
    <property type="entry name" value="WH-like_DNA-bd_sf"/>
</dbReference>
<dbReference type="PRINTS" id="PR00035">
    <property type="entry name" value="HTHGNTR"/>
</dbReference>
<evidence type="ECO:0000256" key="3">
    <source>
        <dbReference type="ARBA" id="ARBA00023163"/>
    </source>
</evidence>
<dbReference type="SMART" id="SM00345">
    <property type="entry name" value="HTH_GNTR"/>
    <property type="match status" value="1"/>
</dbReference>
<keyword evidence="2" id="KW-0238">DNA-binding</keyword>
<dbReference type="PROSITE" id="PS50949">
    <property type="entry name" value="HTH_GNTR"/>
    <property type="match status" value="1"/>
</dbReference>
<dbReference type="InterPro" id="IPR000524">
    <property type="entry name" value="Tscrpt_reg_HTH_GntR"/>
</dbReference>